<feature type="region of interest" description="Disordered" evidence="1">
    <location>
        <begin position="50"/>
        <end position="98"/>
    </location>
</feature>
<evidence type="ECO:0000313" key="2">
    <source>
        <dbReference type="EMBL" id="ROV87203.1"/>
    </source>
</evidence>
<reference evidence="2 3" key="1">
    <citation type="submission" date="2015-09" db="EMBL/GenBank/DDBJ databases">
        <title>Host preference determinants of Valsa canker pathogens revealed by comparative genomics.</title>
        <authorList>
            <person name="Yin Z."/>
            <person name="Huang L."/>
        </authorList>
    </citation>
    <scope>NUCLEOTIDE SEQUENCE [LARGE SCALE GENOMIC DNA]</scope>
    <source>
        <strain evidence="2 3">YSFL</strain>
    </source>
</reference>
<dbReference type="EMBL" id="LJZO01000090">
    <property type="protein sequence ID" value="ROV87203.1"/>
    <property type="molecule type" value="Genomic_DNA"/>
</dbReference>
<evidence type="ECO:0000256" key="1">
    <source>
        <dbReference type="SAM" id="MobiDB-lite"/>
    </source>
</evidence>
<comment type="caution">
    <text evidence="2">The sequence shown here is derived from an EMBL/GenBank/DDBJ whole genome shotgun (WGS) entry which is preliminary data.</text>
</comment>
<accession>A0A423V8Q5</accession>
<name>A0A423V8Q5_CYTCH</name>
<feature type="compositionally biased region" description="Basic and acidic residues" evidence="1">
    <location>
        <begin position="380"/>
        <end position="422"/>
    </location>
</feature>
<feature type="compositionally biased region" description="Polar residues" evidence="1">
    <location>
        <begin position="317"/>
        <end position="329"/>
    </location>
</feature>
<feature type="region of interest" description="Disordered" evidence="1">
    <location>
        <begin position="273"/>
        <end position="295"/>
    </location>
</feature>
<feature type="region of interest" description="Disordered" evidence="1">
    <location>
        <begin position="309"/>
        <end position="363"/>
    </location>
</feature>
<feature type="compositionally biased region" description="Basic and acidic residues" evidence="1">
    <location>
        <begin position="156"/>
        <end position="170"/>
    </location>
</feature>
<sequence>MCIKNIYHNTYIDGGRDITERVDACRSGHMCNDPTVREFDRKLNCTKLQLSGSPGRMDALSSSLKDRQPTPYYSEHLSSPLSKEAERERRREKRASQQRVYIDGDRVIDYGLRRSNSRAEPIPIPKPRRSSTMPIDEGYYSETRRDSRARPIIVENGDRPRRSSSARRESSIMALGPYDVLYNYNSGSSRRELEKRRDSYLEPTRSHRRNSRSPVEVFTQDDAPNRERRRLRRAKPTIVDGPALTGIPADALYGSSPYGGSYPSSYGSHRSDDYWNRLPTVNDQSPPKPSTPKGVRWEDDMRAVQNARISSRPKLGRSNTITGAGTGSNLHGEVKGILKNSNAASPGAAKTAEAGSPPAVQPLLRRDEMADLRNSVRSMGIDERETPAQRQARREREEREREEKDWEDRLRNRFSGRDRRASFDMPPRTFEKTSRGGRRTEVFYPGEGRYKYF</sequence>
<feature type="region of interest" description="Disordered" evidence="1">
    <location>
        <begin position="376"/>
        <end position="442"/>
    </location>
</feature>
<evidence type="ECO:0000313" key="3">
    <source>
        <dbReference type="Proteomes" id="UP000284375"/>
    </source>
</evidence>
<feature type="compositionally biased region" description="Basic and acidic residues" evidence="1">
    <location>
        <begin position="429"/>
        <end position="441"/>
    </location>
</feature>
<organism evidence="2 3">
    <name type="scientific">Cytospora chrysosperma</name>
    <name type="common">Cytospora canker fungus</name>
    <name type="synonym">Sphaeria chrysosperma</name>
    <dbReference type="NCBI Taxonomy" id="252740"/>
    <lineage>
        <taxon>Eukaryota</taxon>
        <taxon>Fungi</taxon>
        <taxon>Dikarya</taxon>
        <taxon>Ascomycota</taxon>
        <taxon>Pezizomycotina</taxon>
        <taxon>Sordariomycetes</taxon>
        <taxon>Sordariomycetidae</taxon>
        <taxon>Diaporthales</taxon>
        <taxon>Cytosporaceae</taxon>
        <taxon>Cytospora</taxon>
    </lineage>
</organism>
<feature type="region of interest" description="Disordered" evidence="1">
    <location>
        <begin position="113"/>
        <end position="230"/>
    </location>
</feature>
<dbReference type="Proteomes" id="UP000284375">
    <property type="component" value="Unassembled WGS sequence"/>
</dbReference>
<dbReference type="OrthoDB" id="3439480at2759"/>
<feature type="compositionally biased region" description="Basic and acidic residues" evidence="1">
    <location>
        <begin position="189"/>
        <end position="200"/>
    </location>
</feature>
<proteinExistence type="predicted"/>
<keyword evidence="3" id="KW-1185">Reference proteome</keyword>
<dbReference type="AlphaFoldDB" id="A0A423V8Q5"/>
<protein>
    <submittedName>
        <fullName evidence="2">Uncharacterized protein</fullName>
    </submittedName>
</protein>
<gene>
    <name evidence="2" type="ORF">VSDG_09943</name>
</gene>